<dbReference type="AlphaFoldDB" id="W9GFE7"/>
<feature type="transmembrane region" description="Helical" evidence="2">
    <location>
        <begin position="149"/>
        <end position="169"/>
    </location>
</feature>
<protein>
    <submittedName>
        <fullName evidence="3">Permease</fullName>
    </submittedName>
</protein>
<feature type="transmembrane region" description="Helical" evidence="2">
    <location>
        <begin position="225"/>
        <end position="243"/>
    </location>
</feature>
<feature type="transmembrane region" description="Helical" evidence="2">
    <location>
        <begin position="108"/>
        <end position="129"/>
    </location>
</feature>
<dbReference type="GO" id="GO:0005886">
    <property type="term" value="C:plasma membrane"/>
    <property type="evidence" value="ECO:0007669"/>
    <property type="project" value="TreeGrafter"/>
</dbReference>
<dbReference type="PANTHER" id="PTHR30569:SF0">
    <property type="entry name" value="CYTOSINE PERMEASE"/>
    <property type="match status" value="1"/>
</dbReference>
<evidence type="ECO:0000313" key="3">
    <source>
        <dbReference type="EMBL" id="EWT04941.1"/>
    </source>
</evidence>
<feature type="transmembrane region" description="Helical" evidence="2">
    <location>
        <begin position="264"/>
        <end position="285"/>
    </location>
</feature>
<organism evidence="3 4">
    <name type="scientific">Intrasporangium chromatireducens Q5-1</name>
    <dbReference type="NCBI Taxonomy" id="584657"/>
    <lineage>
        <taxon>Bacteria</taxon>
        <taxon>Bacillati</taxon>
        <taxon>Actinomycetota</taxon>
        <taxon>Actinomycetes</taxon>
        <taxon>Micrococcales</taxon>
        <taxon>Intrasporangiaceae</taxon>
        <taxon>Intrasporangium</taxon>
    </lineage>
</organism>
<dbReference type="PANTHER" id="PTHR30569">
    <property type="entry name" value="CYTOSINE TRANSPORTER CODB"/>
    <property type="match status" value="1"/>
</dbReference>
<dbReference type="PATRIC" id="fig|584657.3.peg.3171"/>
<feature type="transmembrane region" description="Helical" evidence="2">
    <location>
        <begin position="42"/>
        <end position="60"/>
    </location>
</feature>
<keyword evidence="4" id="KW-1185">Reference proteome</keyword>
<feature type="transmembrane region" description="Helical" evidence="2">
    <location>
        <begin position="443"/>
        <end position="460"/>
    </location>
</feature>
<dbReference type="GO" id="GO:0015209">
    <property type="term" value="F:cytosine transmembrane transporter activity"/>
    <property type="evidence" value="ECO:0007669"/>
    <property type="project" value="InterPro"/>
</dbReference>
<feature type="transmembrane region" description="Helical" evidence="2">
    <location>
        <begin position="297"/>
        <end position="316"/>
    </location>
</feature>
<dbReference type="Gene3D" id="1.10.4160.10">
    <property type="entry name" value="Hydantoin permease"/>
    <property type="match status" value="1"/>
</dbReference>
<keyword evidence="2" id="KW-0812">Transmembrane</keyword>
<reference evidence="4" key="1">
    <citation type="submission" date="2013-08" db="EMBL/GenBank/DDBJ databases">
        <title>Intrasporangium oryzae NRRL B-24470.</title>
        <authorList>
            <person name="Liu H."/>
            <person name="Wang G."/>
        </authorList>
    </citation>
    <scope>NUCLEOTIDE SEQUENCE [LARGE SCALE GENOMIC DNA]</scope>
    <source>
        <strain evidence="4">Q5-1</strain>
    </source>
</reference>
<dbReference type="InterPro" id="IPR030191">
    <property type="entry name" value="CodB"/>
</dbReference>
<evidence type="ECO:0000313" key="4">
    <source>
        <dbReference type="Proteomes" id="UP000019494"/>
    </source>
</evidence>
<feature type="transmembrane region" description="Helical" evidence="2">
    <location>
        <begin position="376"/>
        <end position="394"/>
    </location>
</feature>
<feature type="transmembrane region" description="Helical" evidence="2">
    <location>
        <begin position="415"/>
        <end position="437"/>
    </location>
</feature>
<comment type="caution">
    <text evidence="3">The sequence shown here is derived from an EMBL/GenBank/DDBJ whole genome shotgun (WGS) entry which is preliminary data.</text>
</comment>
<accession>W9GFE7</accession>
<feature type="region of interest" description="Disordered" evidence="1">
    <location>
        <begin position="1"/>
        <end position="28"/>
    </location>
</feature>
<evidence type="ECO:0000256" key="1">
    <source>
        <dbReference type="SAM" id="MobiDB-lite"/>
    </source>
</evidence>
<name>W9GFE7_9MICO</name>
<feature type="transmembrane region" description="Helical" evidence="2">
    <location>
        <begin position="349"/>
        <end position="370"/>
    </location>
</feature>
<feature type="transmembrane region" description="Helical" evidence="2">
    <location>
        <begin position="181"/>
        <end position="200"/>
    </location>
</feature>
<dbReference type="RefSeq" id="WP_051518686.1">
    <property type="nucleotide sequence ID" value="NZ_AWQS01000165.1"/>
</dbReference>
<keyword evidence="2" id="KW-1133">Transmembrane helix</keyword>
<feature type="transmembrane region" description="Helical" evidence="2">
    <location>
        <begin position="66"/>
        <end position="87"/>
    </location>
</feature>
<dbReference type="Proteomes" id="UP000019494">
    <property type="component" value="Unassembled WGS sequence"/>
</dbReference>
<keyword evidence="2" id="KW-0472">Membrane</keyword>
<sequence length="472" mass="51173">MPVAPQRRASAPRDLYGPNADDGTGFVPEPDLHRHVERIPRISLMMGWWSLVSAMFYIYIAALVASFVGVVDALIGLVLTVAAYGAVNKVLSRYAIRTGFSVELFSRVLFGKVGSALATLVFAATALYYGVFEGSIIAVTLHAYTADTLGWNINVWYLVVVLYSTPLVFGGVRNWLDRLNGWLLPLYLASLAIAVGVAAVKGDPSGFFAFGNQAGVPAASGGPGWLMAFAIYMGVWVLMMYTMDFARLGRREDSRFHGTVTFGWVFYSITFLFNGIVGIFLTHALRHVTGGDISEGGVAVALTKVLGIFAVILVFASQTRINTANYYLASVNLEAFGSRVLRLRLPRTAWVVVGSVAMYLMMLTNVFGYILRALGWQGALITGWVVIALVHVWLDRRDGVDPDDLVSDESRIRSVWLPGTLAWAVASAYGIAVIELAPAWGTTWGPIGTAVLAGVGYYTLRRLSGQRSSAIA</sequence>
<dbReference type="EMBL" id="AWQS01000165">
    <property type="protein sequence ID" value="EWT04941.1"/>
    <property type="molecule type" value="Genomic_DNA"/>
</dbReference>
<proteinExistence type="predicted"/>
<gene>
    <name evidence="3" type="ORF">N864_08545</name>
</gene>
<evidence type="ECO:0000256" key="2">
    <source>
        <dbReference type="SAM" id="Phobius"/>
    </source>
</evidence>